<dbReference type="Proteomes" id="UP000236047">
    <property type="component" value="Unassembled WGS sequence"/>
</dbReference>
<accession>A0A2N8PP11</accession>
<name>A0A2N8PP11_STRNR</name>
<evidence type="ECO:0000313" key="2">
    <source>
        <dbReference type="Proteomes" id="UP000236047"/>
    </source>
</evidence>
<comment type="caution">
    <text evidence="1">The sequence shown here is derived from an EMBL/GenBank/DDBJ whole genome shotgun (WGS) entry which is preliminary data.</text>
</comment>
<reference evidence="2" key="1">
    <citation type="submission" date="2015-09" db="EMBL/GenBank/DDBJ databases">
        <authorList>
            <person name="Graham D.E."/>
            <person name="Mahan K.M."/>
            <person name="Klingeman D.M."/>
            <person name="Fida T."/>
            <person name="Giannone R.J."/>
            <person name="Hettich R.L."/>
            <person name="Parry R.J."/>
            <person name="Spain J.C."/>
        </authorList>
    </citation>
    <scope>NUCLEOTIDE SEQUENCE [LARGE SCALE GENOMIC DNA]</scope>
    <source>
        <strain evidence="2">JCM 4701</strain>
    </source>
</reference>
<protein>
    <submittedName>
        <fullName evidence="1">Uncharacterized protein</fullName>
    </submittedName>
</protein>
<gene>
    <name evidence="1" type="ORF">AOB60_20275</name>
</gene>
<dbReference type="EMBL" id="LJSN01000002">
    <property type="protein sequence ID" value="PNE42740.1"/>
    <property type="molecule type" value="Genomic_DNA"/>
</dbReference>
<organism evidence="1 2">
    <name type="scientific">Streptomyces noursei</name>
    <name type="common">Streptomyces albulus</name>
    <dbReference type="NCBI Taxonomy" id="1971"/>
    <lineage>
        <taxon>Bacteria</taxon>
        <taxon>Bacillati</taxon>
        <taxon>Actinomycetota</taxon>
        <taxon>Actinomycetes</taxon>
        <taxon>Kitasatosporales</taxon>
        <taxon>Streptomycetaceae</taxon>
        <taxon>Streptomyces</taxon>
    </lineage>
</organism>
<sequence>MDTYAHGYGSTGHYARPGTHKSYCGRELQHTPNTGIAARICGTCAKAEKRDRVAAEQGVAGRAIDGPTLAERAGVRYATVGKGRRIHFSPNDDTLCGREISQYVSDSDLLALFNKGNELCVRCTAVAEQRAYSRALAAASPLAAAAEQLADTVEATDAERVAEQAIDAPSDTWTIMTRGGEEIARVEGATVDDMTRAAEALPTVRANIEREGGFARRRLYTSELTPADKPRDVEGAIVERTDTVELLDAVEGAEAADGTWRGAWIGEQAADDALFNVEQPVEQGALFSDRTTDTAPAAPIVVRMGFARADLDRLRAKADADRAAHRAEFEARRAAVAAKCQPQQAEQAPAPRVAEQTPARRVIDGAVVAHNGRTKGTAPKHSTDPDALAALAAVADLRLAEVTDHTDITAQPGDLDHQPDAWGFLAEPRGNGRVALYWLSSGRYVRPDDKPWSVELEIGADRLRKGGWRIEPGTHRCVMAWRPTE</sequence>
<dbReference type="AlphaFoldDB" id="A0A2N8PP11"/>
<proteinExistence type="predicted"/>
<keyword evidence="2" id="KW-1185">Reference proteome</keyword>
<evidence type="ECO:0000313" key="1">
    <source>
        <dbReference type="EMBL" id="PNE42740.1"/>
    </source>
</evidence>